<dbReference type="GO" id="GO:0004252">
    <property type="term" value="F:serine-type endopeptidase activity"/>
    <property type="evidence" value="ECO:0007669"/>
    <property type="project" value="InterPro"/>
</dbReference>
<evidence type="ECO:0000256" key="5">
    <source>
        <dbReference type="ARBA" id="ARBA00022825"/>
    </source>
</evidence>
<dbReference type="VEuPathDB" id="VectorBase:ISCI014898"/>
<dbReference type="Pfam" id="PF00089">
    <property type="entry name" value="Trypsin"/>
    <property type="match status" value="1"/>
</dbReference>
<dbReference type="InterPro" id="IPR043504">
    <property type="entry name" value="Peptidase_S1_PA_chymotrypsin"/>
</dbReference>
<dbReference type="InterPro" id="IPR001254">
    <property type="entry name" value="Trypsin_dom"/>
</dbReference>
<dbReference type="PaxDb" id="6945-B7QLJ4"/>
<dbReference type="InterPro" id="IPR009003">
    <property type="entry name" value="Peptidase_S1_PA"/>
</dbReference>
<dbReference type="Proteomes" id="UP000001555">
    <property type="component" value="Unassembled WGS sequence"/>
</dbReference>
<evidence type="ECO:0000313" key="7">
    <source>
        <dbReference type="EMBL" id="EEC19716.1"/>
    </source>
</evidence>
<feature type="domain" description="Peptidase S1" evidence="6">
    <location>
        <begin position="6"/>
        <end position="41"/>
    </location>
</feature>
<reference evidence="8" key="2">
    <citation type="submission" date="2020-05" db="UniProtKB">
        <authorList>
            <consortium name="EnsemblMetazoa"/>
        </authorList>
    </citation>
    <scope>IDENTIFICATION</scope>
    <source>
        <strain evidence="8">wikel</strain>
    </source>
</reference>
<keyword evidence="4" id="KW-0378">Hydrolase</keyword>
<accession>B7QLJ4</accession>
<evidence type="ECO:0000313" key="8">
    <source>
        <dbReference type="EnsemblMetazoa" id="ISCW014898-PA"/>
    </source>
</evidence>
<dbReference type="SUPFAM" id="SSF50494">
    <property type="entry name" value="Trypsin-like serine proteases"/>
    <property type="match status" value="1"/>
</dbReference>
<dbReference type="PANTHER" id="PTHR24264:SF65">
    <property type="entry name" value="SRCR DOMAIN-CONTAINING PROTEIN"/>
    <property type="match status" value="1"/>
</dbReference>
<comment type="subcellular location">
    <subcellularLocation>
        <location evidence="1">Secreted</location>
    </subcellularLocation>
</comment>
<dbReference type="AlphaFoldDB" id="B7QLJ4"/>
<dbReference type="EMBL" id="ABJB010748408">
    <property type="status" value="NOT_ANNOTATED_CDS"/>
    <property type="molecule type" value="Genomic_DNA"/>
</dbReference>
<keyword evidence="3" id="KW-0645">Protease</keyword>
<evidence type="ECO:0000256" key="4">
    <source>
        <dbReference type="ARBA" id="ARBA00022801"/>
    </source>
</evidence>
<dbReference type="EnsemblMetazoa" id="ISCW014898-RA">
    <property type="protein sequence ID" value="ISCW014898-PA"/>
    <property type="gene ID" value="ISCW014898"/>
</dbReference>
<keyword evidence="9" id="KW-1185">Reference proteome</keyword>
<evidence type="ECO:0000313" key="9">
    <source>
        <dbReference type="Proteomes" id="UP000001555"/>
    </source>
</evidence>
<dbReference type="GO" id="GO:0005576">
    <property type="term" value="C:extracellular region"/>
    <property type="evidence" value="ECO:0007669"/>
    <property type="project" value="UniProtKB-SubCell"/>
</dbReference>
<protein>
    <recommendedName>
        <fullName evidence="6">Peptidase S1 domain-containing protein</fullName>
    </recommendedName>
</protein>
<dbReference type="STRING" id="6945.B7QLJ4"/>
<keyword evidence="2" id="KW-0964">Secreted</keyword>
<evidence type="ECO:0000256" key="2">
    <source>
        <dbReference type="ARBA" id="ARBA00022525"/>
    </source>
</evidence>
<keyword evidence="5" id="KW-0720">Serine protease</keyword>
<dbReference type="PANTHER" id="PTHR24264">
    <property type="entry name" value="TRYPSIN-RELATED"/>
    <property type="match status" value="1"/>
</dbReference>
<gene>
    <name evidence="7" type="ORF">IscW_ISCW014898</name>
</gene>
<evidence type="ECO:0000256" key="3">
    <source>
        <dbReference type="ARBA" id="ARBA00022670"/>
    </source>
</evidence>
<dbReference type="FunFam" id="2.40.10.10:FF:000289">
    <property type="match status" value="1"/>
</dbReference>
<dbReference type="EMBL" id="DS965640">
    <property type="protein sequence ID" value="EEC19716.1"/>
    <property type="molecule type" value="Genomic_DNA"/>
</dbReference>
<proteinExistence type="predicted"/>
<dbReference type="Gene3D" id="2.40.10.10">
    <property type="entry name" value="Trypsin-like serine proteases"/>
    <property type="match status" value="1"/>
</dbReference>
<name>B7QLJ4_IXOSC</name>
<organism>
    <name type="scientific">Ixodes scapularis</name>
    <name type="common">Black-legged tick</name>
    <name type="synonym">Deer tick</name>
    <dbReference type="NCBI Taxonomy" id="6945"/>
    <lineage>
        <taxon>Eukaryota</taxon>
        <taxon>Metazoa</taxon>
        <taxon>Ecdysozoa</taxon>
        <taxon>Arthropoda</taxon>
        <taxon>Chelicerata</taxon>
        <taxon>Arachnida</taxon>
        <taxon>Acari</taxon>
        <taxon>Parasitiformes</taxon>
        <taxon>Ixodida</taxon>
        <taxon>Ixodoidea</taxon>
        <taxon>Ixodidae</taxon>
        <taxon>Ixodinae</taxon>
        <taxon>Ixodes</taxon>
    </lineage>
</organism>
<reference evidence="7 9" key="1">
    <citation type="submission" date="2008-03" db="EMBL/GenBank/DDBJ databases">
        <title>Annotation of Ixodes scapularis.</title>
        <authorList>
            <consortium name="Ixodes scapularis Genome Project Consortium"/>
            <person name="Caler E."/>
            <person name="Hannick L.I."/>
            <person name="Bidwell S."/>
            <person name="Joardar V."/>
            <person name="Thiagarajan M."/>
            <person name="Amedeo P."/>
            <person name="Galinsky K.J."/>
            <person name="Schobel S."/>
            <person name="Inman J."/>
            <person name="Hostetler J."/>
            <person name="Miller J."/>
            <person name="Hammond M."/>
            <person name="Megy K."/>
            <person name="Lawson D."/>
            <person name="Kodira C."/>
            <person name="Sutton G."/>
            <person name="Meyer J."/>
            <person name="Hill C.A."/>
            <person name="Birren B."/>
            <person name="Nene V."/>
            <person name="Collins F."/>
            <person name="Alarcon-Chaidez F."/>
            <person name="Wikel S."/>
            <person name="Strausberg R."/>
        </authorList>
    </citation>
    <scope>NUCLEOTIDE SEQUENCE [LARGE SCALE GENOMIC DNA]</scope>
    <source>
        <strain evidence="9">Wikel</strain>
        <strain evidence="7">Wikel colony</strain>
    </source>
</reference>
<dbReference type="GO" id="GO:0006508">
    <property type="term" value="P:proteolysis"/>
    <property type="evidence" value="ECO:0007669"/>
    <property type="project" value="UniProtKB-KW"/>
</dbReference>
<evidence type="ECO:0000259" key="6">
    <source>
        <dbReference type="Pfam" id="PF00089"/>
    </source>
</evidence>
<sequence length="48" mass="5472">MVQDKNTKQWTLIGIVSWGIKCGEPGIPGIYTRVTEYLDFIYEHAVSN</sequence>
<dbReference type="InterPro" id="IPR050127">
    <property type="entry name" value="Serine_Proteases_S1"/>
</dbReference>
<dbReference type="InParanoid" id="B7QLJ4"/>
<dbReference type="HOGENOM" id="CLU_3160496_0_0_1"/>
<evidence type="ECO:0000256" key="1">
    <source>
        <dbReference type="ARBA" id="ARBA00004613"/>
    </source>
</evidence>
<dbReference type="VEuPathDB" id="VectorBase:ISCW014898"/>